<evidence type="ECO:0000259" key="2">
    <source>
        <dbReference type="Pfam" id="PF16453"/>
    </source>
</evidence>
<keyword evidence="4" id="KW-1185">Reference proteome</keyword>
<dbReference type="SUPFAM" id="SSF50729">
    <property type="entry name" value="PH domain-like"/>
    <property type="match status" value="1"/>
</dbReference>
<organism evidence="3 4">
    <name type="scientific">Olpidium bornovanus</name>
    <dbReference type="NCBI Taxonomy" id="278681"/>
    <lineage>
        <taxon>Eukaryota</taxon>
        <taxon>Fungi</taxon>
        <taxon>Fungi incertae sedis</taxon>
        <taxon>Olpidiomycota</taxon>
        <taxon>Olpidiomycotina</taxon>
        <taxon>Olpidiomycetes</taxon>
        <taxon>Olpidiales</taxon>
        <taxon>Olpidiaceae</taxon>
        <taxon>Olpidium</taxon>
    </lineage>
</organism>
<evidence type="ECO:0000256" key="1">
    <source>
        <dbReference type="SAM" id="MobiDB-lite"/>
    </source>
</evidence>
<protein>
    <recommendedName>
        <fullName evidence="2">IQ motif and SEC7 domain-containing protein</fullName>
    </recommendedName>
</protein>
<feature type="non-terminal residue" evidence="3">
    <location>
        <position position="1"/>
    </location>
</feature>
<feature type="compositionally biased region" description="Low complexity" evidence="1">
    <location>
        <begin position="256"/>
        <end position="265"/>
    </location>
</feature>
<dbReference type="Gene3D" id="2.30.29.30">
    <property type="entry name" value="Pleckstrin-homology domain (PH domain)/Phosphotyrosine-binding domain (PTB)"/>
    <property type="match status" value="1"/>
</dbReference>
<dbReference type="AlphaFoldDB" id="A0A8H8DJ21"/>
<dbReference type="InterPro" id="IPR033742">
    <property type="entry name" value="IQSEC_PH"/>
</dbReference>
<evidence type="ECO:0000313" key="4">
    <source>
        <dbReference type="Proteomes" id="UP000673691"/>
    </source>
</evidence>
<feature type="region of interest" description="Disordered" evidence="1">
    <location>
        <begin position="123"/>
        <end position="150"/>
    </location>
</feature>
<feature type="compositionally biased region" description="Basic and acidic residues" evidence="1">
    <location>
        <begin position="123"/>
        <end position="133"/>
    </location>
</feature>
<proteinExistence type="predicted"/>
<evidence type="ECO:0000313" key="3">
    <source>
        <dbReference type="EMBL" id="KAG5460238.1"/>
    </source>
</evidence>
<sequence>MVCSHIIGKFELWENSERRHIGEFFAQQVPDLGRPNQHKHERMLFLFSDAIIITKPRPNRRYQFRHLFNLIQMTASGVRSEIHCNAVELRNIHGILVTFSFAMAEEREVFLKNINEVIREVASRRQAQEEERRRRTAERAQVAKSRLESHYNAGRGVNRYRKIAGNLRAARAAMKQSSPEYVARQRRQHQQHQPQAAGSPGSIAPVFASLPPRPLTPSASECEVGSDTDNDATSTGGGGALKQPQTRQHRRRNTVAGASSTSTGSLSQVKETLRRATRDVFITQ</sequence>
<gene>
    <name evidence="3" type="ORF">BJ554DRAFT_7735</name>
</gene>
<reference evidence="3 4" key="1">
    <citation type="journal article" name="Sci. Rep.">
        <title>Genome-scale phylogenetic analyses confirm Olpidium as the closest living zoosporic fungus to the non-flagellated, terrestrial fungi.</title>
        <authorList>
            <person name="Chang Y."/>
            <person name="Rochon D."/>
            <person name="Sekimoto S."/>
            <person name="Wang Y."/>
            <person name="Chovatia M."/>
            <person name="Sandor L."/>
            <person name="Salamov A."/>
            <person name="Grigoriev I.V."/>
            <person name="Stajich J.E."/>
            <person name="Spatafora J.W."/>
        </authorList>
    </citation>
    <scope>NUCLEOTIDE SEQUENCE [LARGE SCALE GENOMIC DNA]</scope>
    <source>
        <strain evidence="3">S191</strain>
    </source>
</reference>
<accession>A0A8H8DJ21</accession>
<dbReference type="Proteomes" id="UP000673691">
    <property type="component" value="Unassembled WGS sequence"/>
</dbReference>
<dbReference type="EMBL" id="JAEFCI010005526">
    <property type="protein sequence ID" value="KAG5460238.1"/>
    <property type="molecule type" value="Genomic_DNA"/>
</dbReference>
<feature type="region of interest" description="Disordered" evidence="1">
    <location>
        <begin position="168"/>
        <end position="284"/>
    </location>
</feature>
<name>A0A8H8DJ21_9FUNG</name>
<comment type="caution">
    <text evidence="3">The sequence shown here is derived from an EMBL/GenBank/DDBJ whole genome shotgun (WGS) entry which is preliminary data.</text>
</comment>
<feature type="domain" description="IQ motif and SEC7" evidence="2">
    <location>
        <begin position="27"/>
        <end position="123"/>
    </location>
</feature>
<dbReference type="Pfam" id="PF16453">
    <property type="entry name" value="IQ_SEC7_PH"/>
    <property type="match status" value="1"/>
</dbReference>
<dbReference type="InterPro" id="IPR011993">
    <property type="entry name" value="PH-like_dom_sf"/>
</dbReference>